<feature type="transmembrane region" description="Helical" evidence="1">
    <location>
        <begin position="90"/>
        <end position="112"/>
    </location>
</feature>
<proteinExistence type="predicted"/>
<accession>A0AAC8Z1N3</accession>
<gene>
    <name evidence="2" type="ORF">ATM17_13200</name>
</gene>
<feature type="transmembrane region" description="Helical" evidence="1">
    <location>
        <begin position="31"/>
        <end position="54"/>
    </location>
</feature>
<dbReference type="EMBL" id="CP013344">
    <property type="protein sequence ID" value="AMU89994.1"/>
    <property type="molecule type" value="Genomic_DNA"/>
</dbReference>
<feature type="transmembrane region" description="Helical" evidence="1">
    <location>
        <begin position="60"/>
        <end position="78"/>
    </location>
</feature>
<keyword evidence="3" id="KW-1185">Reference proteome</keyword>
<feature type="transmembrane region" description="Helical" evidence="1">
    <location>
        <begin position="118"/>
        <end position="135"/>
    </location>
</feature>
<evidence type="ECO:0000313" key="3">
    <source>
        <dbReference type="Proteomes" id="UP000076088"/>
    </source>
</evidence>
<sequence length="144" mass="16281">MTPAIWGYLYVGLLITVTVAVLWIGDRETRISIVTVFLLSASTLATVILSGDYWTEANPIIIAIDLAALVVFLNRAFVSRRHWPTTIASLQMVVCITHAMRLIAADIFYDVYSAAQGFWSYPQILIILLAAIFHHRHNRHREDL</sequence>
<keyword evidence="1" id="KW-0472">Membrane</keyword>
<reference evidence="3" key="1">
    <citation type="submission" date="2015-11" db="EMBL/GenBank/DDBJ databases">
        <title>Complete genome sequence of a polyethylene-glycol degrader Sphingopyxis macrogoltabida 203N (NBRC 111659).</title>
        <authorList>
            <person name="Yoshiyuki O."/>
            <person name="Shouta N."/>
            <person name="Nagata Y."/>
            <person name="Numata M."/>
            <person name="Tsuchikane K."/>
            <person name="Hosoyama A."/>
            <person name="Yamazoe A."/>
            <person name="Tsuda M."/>
            <person name="Fujita N."/>
            <person name="Kawai F."/>
        </authorList>
    </citation>
    <scope>NUCLEOTIDE SEQUENCE [LARGE SCALE GENOMIC DNA]</scope>
    <source>
        <strain evidence="3">203N</strain>
    </source>
</reference>
<dbReference type="Proteomes" id="UP000076088">
    <property type="component" value="Chromosome"/>
</dbReference>
<keyword evidence="1" id="KW-0812">Transmembrane</keyword>
<feature type="transmembrane region" description="Helical" evidence="1">
    <location>
        <begin position="6"/>
        <end position="24"/>
    </location>
</feature>
<evidence type="ECO:0000313" key="2">
    <source>
        <dbReference type="EMBL" id="AMU89994.1"/>
    </source>
</evidence>
<dbReference type="AlphaFoldDB" id="A0AAC8Z1N3"/>
<evidence type="ECO:0000256" key="1">
    <source>
        <dbReference type="SAM" id="Phobius"/>
    </source>
</evidence>
<dbReference type="RefSeq" id="WP_054726044.1">
    <property type="nucleotide sequence ID" value="NZ_CP009429.1"/>
</dbReference>
<name>A0AAC8Z1N3_SPHMC</name>
<dbReference type="KEGG" id="smaz:LH19_06595"/>
<reference evidence="2 3" key="2">
    <citation type="journal article" date="2016" name="Genome Announc.">
        <title>Complete Genome Sequence of Sphingopyxis macrogoltabida Strain 203N (NBRC 111659), a Polyethylene Glycol Degrader.</title>
        <authorList>
            <person name="Ohtsubo Y."/>
            <person name="Nonoyama S."/>
            <person name="Nagata Y."/>
            <person name="Numata M."/>
            <person name="Tsuchikane K."/>
            <person name="Hosoyama A."/>
            <person name="Yamazoe A."/>
            <person name="Tsuda M."/>
            <person name="Fujita N."/>
            <person name="Kawai F."/>
        </authorList>
    </citation>
    <scope>NUCLEOTIDE SEQUENCE [LARGE SCALE GENOMIC DNA]</scope>
    <source>
        <strain evidence="2 3">203N</strain>
    </source>
</reference>
<keyword evidence="1" id="KW-1133">Transmembrane helix</keyword>
<protein>
    <submittedName>
        <fullName evidence="2">Uncharacterized protein</fullName>
    </submittedName>
</protein>
<organism evidence="2 3">
    <name type="scientific">Sphingopyxis macrogoltabida</name>
    <name type="common">Sphingomonas macrogoltabidus</name>
    <dbReference type="NCBI Taxonomy" id="33050"/>
    <lineage>
        <taxon>Bacteria</taxon>
        <taxon>Pseudomonadati</taxon>
        <taxon>Pseudomonadota</taxon>
        <taxon>Alphaproteobacteria</taxon>
        <taxon>Sphingomonadales</taxon>
        <taxon>Sphingomonadaceae</taxon>
        <taxon>Sphingopyxis</taxon>
    </lineage>
</organism>